<feature type="transmembrane region" description="Helical" evidence="1">
    <location>
        <begin position="119"/>
        <end position="146"/>
    </location>
</feature>
<name>A0A804I5E2_MUSAM</name>
<sequence length="162" mass="17909">MHSSLIDASIVSLLTTRLLNHHHHHSSATKAKEDIVTDLLNLFISAHEVLMCTPSILDSLNVALDLFSPVVVTLYSLLSIEAYRSIIGSKKPLVIALMDLLGTPPSTPTRSIKDVLKALFNLILYLLNSIALIESGIMLPLFMLVVKDRWRVVVEDEMVVIA</sequence>
<keyword evidence="1" id="KW-1133">Transmembrane helix</keyword>
<dbReference type="Proteomes" id="UP000012960">
    <property type="component" value="Unplaced"/>
</dbReference>
<organism evidence="3 4">
    <name type="scientific">Musa acuminata subsp. malaccensis</name>
    <name type="common">Wild banana</name>
    <name type="synonym">Musa malaccensis</name>
    <dbReference type="NCBI Taxonomy" id="214687"/>
    <lineage>
        <taxon>Eukaryota</taxon>
        <taxon>Viridiplantae</taxon>
        <taxon>Streptophyta</taxon>
        <taxon>Embryophyta</taxon>
        <taxon>Tracheophyta</taxon>
        <taxon>Spermatophyta</taxon>
        <taxon>Magnoliopsida</taxon>
        <taxon>Liliopsida</taxon>
        <taxon>Zingiberales</taxon>
        <taxon>Musaceae</taxon>
        <taxon>Musa</taxon>
    </lineage>
</organism>
<dbReference type="Gramene" id="Ma02_t21750.1">
    <property type="protein sequence ID" value="Ma02_p21750.1"/>
    <property type="gene ID" value="Ma02_g21750"/>
</dbReference>
<dbReference type="EMBL" id="HG996467">
    <property type="protein sequence ID" value="CAG1862756.1"/>
    <property type="molecule type" value="Genomic_DNA"/>
</dbReference>
<dbReference type="OrthoDB" id="7537227at2759"/>
<dbReference type="InParanoid" id="A0A804I5E2"/>
<dbReference type="OMA" id="PRFLLWW"/>
<evidence type="ECO:0000313" key="3">
    <source>
        <dbReference type="EnsemblPlants" id="Ma02_p21750.1"/>
    </source>
</evidence>
<keyword evidence="1" id="KW-0472">Membrane</keyword>
<keyword evidence="4" id="KW-1185">Reference proteome</keyword>
<dbReference type="AlphaFoldDB" id="A0A804I5E2"/>
<evidence type="ECO:0000313" key="4">
    <source>
        <dbReference type="Proteomes" id="UP000012960"/>
    </source>
</evidence>
<dbReference type="EnsemblPlants" id="Ma02_t21750.1">
    <property type="protein sequence ID" value="Ma02_p21750.1"/>
    <property type="gene ID" value="Ma02_g21750"/>
</dbReference>
<proteinExistence type="predicted"/>
<evidence type="ECO:0000313" key="2">
    <source>
        <dbReference type="EMBL" id="CAG1862756.1"/>
    </source>
</evidence>
<dbReference type="PANTHER" id="PTHR23315">
    <property type="entry name" value="U BOX DOMAIN-CONTAINING"/>
    <property type="match status" value="1"/>
</dbReference>
<dbReference type="KEGG" id="mus:103976592"/>
<keyword evidence="1" id="KW-0812">Transmembrane</keyword>
<accession>A0A804I5E2</accession>
<evidence type="ECO:0000256" key="1">
    <source>
        <dbReference type="SAM" id="Phobius"/>
    </source>
</evidence>
<reference evidence="2" key="1">
    <citation type="submission" date="2021-03" db="EMBL/GenBank/DDBJ databases">
        <authorList>
            <consortium name="Genoscope - CEA"/>
            <person name="William W."/>
        </authorList>
    </citation>
    <scope>NUCLEOTIDE SEQUENCE</scope>
    <source>
        <strain evidence="2">Doubled-haploid Pahang</strain>
    </source>
</reference>
<gene>
    <name evidence="2" type="ORF">GSMUA_76500.1</name>
</gene>
<reference evidence="3" key="2">
    <citation type="submission" date="2021-05" db="UniProtKB">
        <authorList>
            <consortium name="EnsemblPlants"/>
        </authorList>
    </citation>
    <scope>IDENTIFICATION</scope>
    <source>
        <strain evidence="3">subsp. malaccensis</strain>
    </source>
</reference>
<dbReference type="PANTHER" id="PTHR23315:SF238">
    <property type="entry name" value="ARM REPEAT SUPERFAMILY PROTEIN"/>
    <property type="match status" value="1"/>
</dbReference>
<protein>
    <submittedName>
        <fullName evidence="2">(wild Malaysian banana) hypothetical protein</fullName>
    </submittedName>
</protein>